<comment type="catalytic activity">
    <reaction evidence="8">
        <text>(6S)-5,6,7,8-tetrahydrofolate + NADP(+) = 7,8-dihydrofolate + NADPH + H(+)</text>
        <dbReference type="Rhea" id="RHEA:15009"/>
        <dbReference type="ChEBI" id="CHEBI:15378"/>
        <dbReference type="ChEBI" id="CHEBI:57451"/>
        <dbReference type="ChEBI" id="CHEBI:57453"/>
        <dbReference type="ChEBI" id="CHEBI:57783"/>
        <dbReference type="ChEBI" id="CHEBI:58349"/>
        <dbReference type="EC" id="1.5.1.3"/>
    </reaction>
</comment>
<dbReference type="GO" id="GO:0046655">
    <property type="term" value="P:folic acid metabolic process"/>
    <property type="evidence" value="ECO:0007669"/>
    <property type="project" value="TreeGrafter"/>
</dbReference>
<dbReference type="SUPFAM" id="SSF53597">
    <property type="entry name" value="Dihydrofolate reductase-like"/>
    <property type="match status" value="1"/>
</dbReference>
<keyword evidence="4 8" id="KW-0554">One-carbon metabolism</keyword>
<dbReference type="PANTHER" id="PTHR48069:SF3">
    <property type="entry name" value="DIHYDROFOLATE REDUCTASE"/>
    <property type="match status" value="1"/>
</dbReference>
<keyword evidence="11" id="KW-1185">Reference proteome</keyword>
<dbReference type="PIRSF" id="PIRSF000194">
    <property type="entry name" value="DHFR"/>
    <property type="match status" value="1"/>
</dbReference>
<evidence type="ECO:0000259" key="9">
    <source>
        <dbReference type="PROSITE" id="PS51330"/>
    </source>
</evidence>
<dbReference type="Proteomes" id="UP000071392">
    <property type="component" value="Unassembled WGS sequence"/>
</dbReference>
<dbReference type="GO" id="GO:0006730">
    <property type="term" value="P:one-carbon metabolic process"/>
    <property type="evidence" value="ECO:0007669"/>
    <property type="project" value="UniProtKB-KW"/>
</dbReference>
<evidence type="ECO:0000256" key="6">
    <source>
        <dbReference type="ARBA" id="ARBA00023002"/>
    </source>
</evidence>
<dbReference type="PRINTS" id="PR00070">
    <property type="entry name" value="DHFR"/>
</dbReference>
<dbReference type="OrthoDB" id="9804315at2"/>
<dbReference type="AlphaFoldDB" id="A0A139SI22"/>
<gene>
    <name evidence="10" type="ORF">AXK12_07780</name>
</gene>
<dbReference type="GO" id="GO:0005829">
    <property type="term" value="C:cytosol"/>
    <property type="evidence" value="ECO:0007669"/>
    <property type="project" value="TreeGrafter"/>
</dbReference>
<dbReference type="InterPro" id="IPR024072">
    <property type="entry name" value="DHFR-like_dom_sf"/>
</dbReference>
<dbReference type="EC" id="1.5.1.3" evidence="3 8"/>
<evidence type="ECO:0000256" key="5">
    <source>
        <dbReference type="ARBA" id="ARBA00022857"/>
    </source>
</evidence>
<evidence type="ECO:0000313" key="11">
    <source>
        <dbReference type="Proteomes" id="UP000071392"/>
    </source>
</evidence>
<comment type="pathway">
    <text evidence="1 8">Cofactor biosynthesis; tetrahydrofolate biosynthesis; 5,6,7,8-tetrahydrofolate from 7,8-dihydrofolate: step 1/1.</text>
</comment>
<organism evidence="10 11">
    <name type="scientific">Cephaloticoccus capnophilus</name>
    <dbReference type="NCBI Taxonomy" id="1548208"/>
    <lineage>
        <taxon>Bacteria</taxon>
        <taxon>Pseudomonadati</taxon>
        <taxon>Verrucomicrobiota</taxon>
        <taxon>Opitutia</taxon>
        <taxon>Opitutales</taxon>
        <taxon>Opitutaceae</taxon>
        <taxon>Cephaloticoccus</taxon>
    </lineage>
</organism>
<accession>A0A139SI22</accession>
<dbReference type="Pfam" id="PF00186">
    <property type="entry name" value="DHFR_1"/>
    <property type="match status" value="1"/>
</dbReference>
<name>A0A139SI22_9BACT</name>
<dbReference type="PANTHER" id="PTHR48069">
    <property type="entry name" value="DIHYDROFOLATE REDUCTASE"/>
    <property type="match status" value="1"/>
</dbReference>
<proteinExistence type="inferred from homology"/>
<dbReference type="PROSITE" id="PS51330">
    <property type="entry name" value="DHFR_2"/>
    <property type="match status" value="1"/>
</dbReference>
<dbReference type="STRING" id="1548208.AXK12_07780"/>
<dbReference type="GO" id="GO:0050661">
    <property type="term" value="F:NADP binding"/>
    <property type="evidence" value="ECO:0007669"/>
    <property type="project" value="InterPro"/>
</dbReference>
<comment type="caution">
    <text evidence="10">The sequence shown here is derived from an EMBL/GenBank/DDBJ whole genome shotgun (WGS) entry which is preliminary data.</text>
</comment>
<evidence type="ECO:0000256" key="7">
    <source>
        <dbReference type="ARBA" id="ARBA00025067"/>
    </source>
</evidence>
<feature type="domain" description="DHFR" evidence="9">
    <location>
        <begin position="4"/>
        <end position="161"/>
    </location>
</feature>
<dbReference type="GO" id="GO:0046654">
    <property type="term" value="P:tetrahydrofolate biosynthetic process"/>
    <property type="evidence" value="ECO:0007669"/>
    <property type="project" value="UniProtKB-UniPathway"/>
</dbReference>
<reference evidence="10 11" key="1">
    <citation type="submission" date="2016-02" db="EMBL/GenBank/DDBJ databases">
        <authorList>
            <person name="Wen L."/>
            <person name="He K."/>
            <person name="Yang H."/>
        </authorList>
    </citation>
    <scope>NUCLEOTIDE SEQUENCE [LARGE SCALE GENOMIC DNA]</scope>
    <source>
        <strain evidence="10 11">CV41</strain>
    </source>
</reference>
<sequence length="164" mass="18786">MKKPINLAVACSENRVIARDGMTPWRIPEDLEHFHRLTAGQSVILGRLCYEIWPRVSLDGRTPIVITQNRALAKPGVHIAADVAEALAIAHSLPGEIMVCGGQRIYEELIDAADRIYLTIVHVEIPGDRFFPEWRHLSWRESERRTSQDAHYRYTFSTLDRVRT</sequence>
<keyword evidence="6 8" id="KW-0560">Oxidoreductase</keyword>
<evidence type="ECO:0000256" key="4">
    <source>
        <dbReference type="ARBA" id="ARBA00022563"/>
    </source>
</evidence>
<comment type="similarity">
    <text evidence="2 8">Belongs to the dihydrofolate reductase family.</text>
</comment>
<protein>
    <recommendedName>
        <fullName evidence="3 8">Dihydrofolate reductase</fullName>
        <ecNumber evidence="3 8">1.5.1.3</ecNumber>
    </recommendedName>
</protein>
<comment type="function">
    <text evidence="7 8">Key enzyme in folate metabolism. Catalyzes an essential reaction for de novo glycine and purine synthesis, and for DNA precursor synthesis.</text>
</comment>
<dbReference type="GO" id="GO:0046452">
    <property type="term" value="P:dihydrofolate metabolic process"/>
    <property type="evidence" value="ECO:0007669"/>
    <property type="project" value="TreeGrafter"/>
</dbReference>
<evidence type="ECO:0000313" key="10">
    <source>
        <dbReference type="EMBL" id="KXU34171.1"/>
    </source>
</evidence>
<dbReference type="InterPro" id="IPR001796">
    <property type="entry name" value="DHFR_dom"/>
</dbReference>
<dbReference type="UniPathway" id="UPA00077">
    <property type="reaction ID" value="UER00158"/>
</dbReference>
<evidence type="ECO:0000256" key="3">
    <source>
        <dbReference type="ARBA" id="ARBA00012856"/>
    </source>
</evidence>
<dbReference type="Gene3D" id="3.40.430.10">
    <property type="entry name" value="Dihydrofolate Reductase, subunit A"/>
    <property type="match status" value="1"/>
</dbReference>
<dbReference type="CDD" id="cd00209">
    <property type="entry name" value="DHFR"/>
    <property type="match status" value="1"/>
</dbReference>
<dbReference type="InterPro" id="IPR012259">
    <property type="entry name" value="DHFR"/>
</dbReference>
<evidence type="ECO:0000256" key="8">
    <source>
        <dbReference type="PIRNR" id="PIRNR000194"/>
    </source>
</evidence>
<evidence type="ECO:0000256" key="2">
    <source>
        <dbReference type="ARBA" id="ARBA00009539"/>
    </source>
</evidence>
<dbReference type="RefSeq" id="WP_068713136.1">
    <property type="nucleotide sequence ID" value="NZ_LSZP01000060.1"/>
</dbReference>
<dbReference type="GO" id="GO:0004146">
    <property type="term" value="F:dihydrofolate reductase activity"/>
    <property type="evidence" value="ECO:0007669"/>
    <property type="project" value="UniProtKB-EC"/>
</dbReference>
<evidence type="ECO:0000256" key="1">
    <source>
        <dbReference type="ARBA" id="ARBA00004903"/>
    </source>
</evidence>
<keyword evidence="5 8" id="KW-0521">NADP</keyword>
<dbReference type="EMBL" id="LSZP01000060">
    <property type="protein sequence ID" value="KXU34171.1"/>
    <property type="molecule type" value="Genomic_DNA"/>
</dbReference>